<protein>
    <recommendedName>
        <fullName evidence="3">F-box domain-containing protein</fullName>
    </recommendedName>
</protein>
<accession>A0A9P6R996</accession>
<dbReference type="SUPFAM" id="SSF52047">
    <property type="entry name" value="RNI-like"/>
    <property type="match status" value="1"/>
</dbReference>
<gene>
    <name evidence="1" type="ORF">BGZ97_008513</name>
</gene>
<dbReference type="InterPro" id="IPR032675">
    <property type="entry name" value="LRR_dom_sf"/>
</dbReference>
<comment type="caution">
    <text evidence="1">The sequence shown here is derived from an EMBL/GenBank/DDBJ whole genome shotgun (WGS) entry which is preliminary data.</text>
</comment>
<dbReference type="Gene3D" id="3.80.10.10">
    <property type="entry name" value="Ribonuclease Inhibitor"/>
    <property type="match status" value="1"/>
</dbReference>
<evidence type="ECO:0008006" key="3">
    <source>
        <dbReference type="Google" id="ProtNLM"/>
    </source>
</evidence>
<organism evidence="1 2">
    <name type="scientific">Linnemannia gamsii</name>
    <dbReference type="NCBI Taxonomy" id="64522"/>
    <lineage>
        <taxon>Eukaryota</taxon>
        <taxon>Fungi</taxon>
        <taxon>Fungi incertae sedis</taxon>
        <taxon>Mucoromycota</taxon>
        <taxon>Mortierellomycotina</taxon>
        <taxon>Mortierellomycetes</taxon>
        <taxon>Mortierellales</taxon>
        <taxon>Mortierellaceae</taxon>
        <taxon>Linnemannia</taxon>
    </lineage>
</organism>
<dbReference type="OrthoDB" id="2354556at2759"/>
<evidence type="ECO:0000313" key="2">
    <source>
        <dbReference type="Proteomes" id="UP000823405"/>
    </source>
</evidence>
<dbReference type="EMBL" id="JAAAIN010000391">
    <property type="protein sequence ID" value="KAG0315179.1"/>
    <property type="molecule type" value="Genomic_DNA"/>
</dbReference>
<sequence length="529" mass="61330">MATILDLPDEIHLLIAKHLQTETKTKTIYSLIRVCRSFYSSYIPCLWSELVVQPEKGNAILEQVVRTNAHLVETVTLSPNQPSEYYIIDFPRLHSLRLESSFGDKRKPCYSNILLAHKIDFVRRHPFIRTLICGHKDAMLREFWEVIGTEWTHLEVLNFSGVVKENVQDAFWRVCDQVQCLSLWNVNILPEHTPILSTLSFHRLQKLAVSKYAWSNKFPYRGWPSRLLEQVKMSPGLKRLRWSVSDIMFPVQRFHEMLAEDGCWPALCELDIDDAKWTDQGGAEMLRLLPSRRLTAYVRTAGGRMESLTFNCLKEMYFGHLRELNVRRCKGITSVMVQEILTECVHLVHFEAAHIFVRDIATASKPWGCLQLERLVIYIAKEPKGKAEWEGRVFEQISRVRRLLVLDLQRPCTVNDADRVDPNSMDSLDLRLPCFRLKDSSNTIDGVEAEEEGDSIGDERGANISCWSSLVQLQQFKFNSDRKTFGVDEALWMVEHWKDLRFIVGLSRHNEGRKVEQLMTKAGVWCSKY</sequence>
<keyword evidence="2" id="KW-1185">Reference proteome</keyword>
<proteinExistence type="predicted"/>
<dbReference type="AlphaFoldDB" id="A0A9P6R996"/>
<evidence type="ECO:0000313" key="1">
    <source>
        <dbReference type="EMBL" id="KAG0315179.1"/>
    </source>
</evidence>
<dbReference type="Proteomes" id="UP000823405">
    <property type="component" value="Unassembled WGS sequence"/>
</dbReference>
<name>A0A9P6R996_9FUNG</name>
<reference evidence="1" key="1">
    <citation type="journal article" date="2020" name="Fungal Divers.">
        <title>Resolving the Mortierellaceae phylogeny through synthesis of multi-gene phylogenetics and phylogenomics.</title>
        <authorList>
            <person name="Vandepol N."/>
            <person name="Liber J."/>
            <person name="Desiro A."/>
            <person name="Na H."/>
            <person name="Kennedy M."/>
            <person name="Barry K."/>
            <person name="Grigoriev I.V."/>
            <person name="Miller A.N."/>
            <person name="O'Donnell K."/>
            <person name="Stajich J.E."/>
            <person name="Bonito G."/>
        </authorList>
    </citation>
    <scope>NUCLEOTIDE SEQUENCE</scope>
    <source>
        <strain evidence="1">NVP60</strain>
    </source>
</reference>